<feature type="transmembrane region" description="Helical" evidence="1">
    <location>
        <begin position="303"/>
        <end position="323"/>
    </location>
</feature>
<accession>A0ABT6F8W7</accession>
<evidence type="ECO:0008006" key="4">
    <source>
        <dbReference type="Google" id="ProtNLM"/>
    </source>
</evidence>
<keyword evidence="1" id="KW-0812">Transmembrane</keyword>
<evidence type="ECO:0000256" key="1">
    <source>
        <dbReference type="SAM" id="Phobius"/>
    </source>
</evidence>
<sequence length="351" mass="39122">MMSMSAFPEMRLPMVLILLFGGLGVAALLMLYRRNRQIQAVAEEQFKDFRERAVGLMDQIDALRTRHKALPATDPDFTEPMTGETKALYEKLAADLDRLWERWLAVMELWNKAEQRMQSTSTFRVAPSEEARAMLSSGRLEELLHESSVCKEGLDRLNLAHEVAAKTLKDARREVAAVSATVARGGPSGGEGDLYGREIRLINHELEDAEQTIAADPIGATGAIDRARDSLADLQQPPVPRRPRGGFAPTAPSRTILDDLVVAAGRLQELASKIRVIDIVGLLVKGWVALWVLGLFLAVLPALMPLILLFMAFVVFGSGFRVFQRIATPWAWDGTAPQRPRPWPQPKKWRR</sequence>
<keyword evidence="3" id="KW-1185">Reference proteome</keyword>
<evidence type="ECO:0000313" key="2">
    <source>
        <dbReference type="EMBL" id="MDG3004028.1"/>
    </source>
</evidence>
<comment type="caution">
    <text evidence="2">The sequence shown here is derived from an EMBL/GenBank/DDBJ whole genome shotgun (WGS) entry which is preliminary data.</text>
</comment>
<name>A0ABT6F8W7_9BACT</name>
<organism evidence="2 3">
    <name type="scientific">Paludisphaera mucosa</name>
    <dbReference type="NCBI Taxonomy" id="3030827"/>
    <lineage>
        <taxon>Bacteria</taxon>
        <taxon>Pseudomonadati</taxon>
        <taxon>Planctomycetota</taxon>
        <taxon>Planctomycetia</taxon>
        <taxon>Isosphaerales</taxon>
        <taxon>Isosphaeraceae</taxon>
        <taxon>Paludisphaera</taxon>
    </lineage>
</organism>
<keyword evidence="1" id="KW-1133">Transmembrane helix</keyword>
<reference evidence="2 3" key="1">
    <citation type="submission" date="2023-03" db="EMBL/GenBank/DDBJ databases">
        <title>Paludisphaera mucosa sp. nov. a novel planctomycete from northern fen.</title>
        <authorList>
            <person name="Ivanova A."/>
        </authorList>
    </citation>
    <scope>NUCLEOTIDE SEQUENCE [LARGE SCALE GENOMIC DNA]</scope>
    <source>
        <strain evidence="2 3">Pla2</strain>
    </source>
</reference>
<dbReference type="RefSeq" id="WP_277860390.1">
    <property type="nucleotide sequence ID" value="NZ_JARRAG010000002.1"/>
</dbReference>
<feature type="transmembrane region" description="Helical" evidence="1">
    <location>
        <begin position="12"/>
        <end position="32"/>
    </location>
</feature>
<gene>
    <name evidence="2" type="ORF">PZE19_09610</name>
</gene>
<keyword evidence="1" id="KW-0472">Membrane</keyword>
<dbReference type="Proteomes" id="UP001216907">
    <property type="component" value="Unassembled WGS sequence"/>
</dbReference>
<evidence type="ECO:0000313" key="3">
    <source>
        <dbReference type="Proteomes" id="UP001216907"/>
    </source>
</evidence>
<protein>
    <recommendedName>
        <fullName evidence="4">Chromosome partition protein Smc</fullName>
    </recommendedName>
</protein>
<feature type="transmembrane region" description="Helical" evidence="1">
    <location>
        <begin position="276"/>
        <end position="297"/>
    </location>
</feature>
<proteinExistence type="predicted"/>
<dbReference type="EMBL" id="JARRAG010000002">
    <property type="protein sequence ID" value="MDG3004028.1"/>
    <property type="molecule type" value="Genomic_DNA"/>
</dbReference>